<evidence type="ECO:0000313" key="3">
    <source>
        <dbReference type="Proteomes" id="UP001345013"/>
    </source>
</evidence>
<organism evidence="2 3">
    <name type="scientific">Lithohypha guttulata</name>
    <dbReference type="NCBI Taxonomy" id="1690604"/>
    <lineage>
        <taxon>Eukaryota</taxon>
        <taxon>Fungi</taxon>
        <taxon>Dikarya</taxon>
        <taxon>Ascomycota</taxon>
        <taxon>Pezizomycotina</taxon>
        <taxon>Eurotiomycetes</taxon>
        <taxon>Chaetothyriomycetidae</taxon>
        <taxon>Chaetothyriales</taxon>
        <taxon>Trichomeriaceae</taxon>
        <taxon>Lithohypha</taxon>
    </lineage>
</organism>
<reference evidence="2 3" key="1">
    <citation type="submission" date="2023-08" db="EMBL/GenBank/DDBJ databases">
        <title>Black Yeasts Isolated from many extreme environments.</title>
        <authorList>
            <person name="Coleine C."/>
            <person name="Stajich J.E."/>
            <person name="Selbmann L."/>
        </authorList>
    </citation>
    <scope>NUCLEOTIDE SEQUENCE [LARGE SCALE GENOMIC DNA]</scope>
    <source>
        <strain evidence="2 3">CCFEE 5885</strain>
    </source>
</reference>
<dbReference type="InterPro" id="IPR023214">
    <property type="entry name" value="HAD_sf"/>
</dbReference>
<evidence type="ECO:0000256" key="1">
    <source>
        <dbReference type="ARBA" id="ARBA00022801"/>
    </source>
</evidence>
<dbReference type="PANTHER" id="PTHR43316:SF9">
    <property type="entry name" value="ACID DEHALOGENASE, PUTATIVE (AFU_ORTHOLOGUE AFUA_6G14460)-RELATED"/>
    <property type="match status" value="1"/>
</dbReference>
<name>A0ABR0KGC1_9EURO</name>
<dbReference type="Proteomes" id="UP001345013">
    <property type="component" value="Unassembled WGS sequence"/>
</dbReference>
<comment type="caution">
    <text evidence="2">The sequence shown here is derived from an EMBL/GenBank/DDBJ whole genome shotgun (WGS) entry which is preliminary data.</text>
</comment>
<dbReference type="InterPro" id="IPR051540">
    <property type="entry name" value="S-2-haloacid_dehalogenase"/>
</dbReference>
<evidence type="ECO:0000313" key="2">
    <source>
        <dbReference type="EMBL" id="KAK5095709.1"/>
    </source>
</evidence>
<dbReference type="PANTHER" id="PTHR43316">
    <property type="entry name" value="HYDROLASE, HALOACID DELAHOGENASE-RELATED"/>
    <property type="match status" value="1"/>
</dbReference>
<proteinExistence type="predicted"/>
<protein>
    <submittedName>
        <fullName evidence="2">Uncharacterized protein</fullName>
    </submittedName>
</protein>
<sequence length="289" mass="32245">MADTDMPMPTPTTPPLPLQRYKLLSFDVYGTLIEYKQHILSSFTPLLTRLPPSSPYRNSTPLNPSLAHCATQGDISFLKLFQQQEDRIKLELADHPLRFDEVLKEIWRRIAKTIDVDTSEHEIDAFGSEANIASWPTFSGTLDALRILQNTGYKLVALSNVDRFATDITWASTGLGSIEWAKVFTADDFGTTREDLELADQRKFEALLEFAGGSGVERSELLHVAQSLGHDHKPAKDVGVSSVFLVGDGPVWGKEGESRMAVEKGLVGYGWRCKDLREFAGIVEREMKS</sequence>
<dbReference type="EMBL" id="JAVRRG010000026">
    <property type="protein sequence ID" value="KAK5095709.1"/>
    <property type="molecule type" value="Genomic_DNA"/>
</dbReference>
<keyword evidence="3" id="KW-1185">Reference proteome</keyword>
<gene>
    <name evidence="2" type="ORF">LTR24_002926</name>
</gene>
<dbReference type="InterPro" id="IPR036412">
    <property type="entry name" value="HAD-like_sf"/>
</dbReference>
<accession>A0ABR0KGC1</accession>
<dbReference type="Gene3D" id="3.40.50.1000">
    <property type="entry name" value="HAD superfamily/HAD-like"/>
    <property type="match status" value="1"/>
</dbReference>
<dbReference type="Gene3D" id="1.10.150.750">
    <property type="match status" value="1"/>
</dbReference>
<keyword evidence="1" id="KW-0378">Hydrolase</keyword>
<dbReference type="SUPFAM" id="SSF56784">
    <property type="entry name" value="HAD-like"/>
    <property type="match status" value="1"/>
</dbReference>